<feature type="compositionally biased region" description="Polar residues" evidence="1">
    <location>
        <begin position="225"/>
        <end position="245"/>
    </location>
</feature>
<evidence type="ECO:0000313" key="3">
    <source>
        <dbReference type="EMBL" id="KAL1843676.1"/>
    </source>
</evidence>
<protein>
    <submittedName>
        <fullName evidence="3">Uncharacterized protein</fullName>
    </submittedName>
</protein>
<feature type="region of interest" description="Disordered" evidence="1">
    <location>
        <begin position="153"/>
        <end position="276"/>
    </location>
</feature>
<keyword evidence="2" id="KW-1133">Transmembrane helix</keyword>
<feature type="compositionally biased region" description="Low complexity" evidence="1">
    <location>
        <begin position="191"/>
        <end position="207"/>
    </location>
</feature>
<organism evidence="3 4">
    <name type="scientific">Humicola insolens</name>
    <name type="common">Soft-rot fungus</name>
    <dbReference type="NCBI Taxonomy" id="85995"/>
    <lineage>
        <taxon>Eukaryota</taxon>
        <taxon>Fungi</taxon>
        <taxon>Dikarya</taxon>
        <taxon>Ascomycota</taxon>
        <taxon>Pezizomycotina</taxon>
        <taxon>Sordariomycetes</taxon>
        <taxon>Sordariomycetidae</taxon>
        <taxon>Sordariales</taxon>
        <taxon>Chaetomiaceae</taxon>
        <taxon>Mycothermus</taxon>
    </lineage>
</organism>
<feature type="transmembrane region" description="Helical" evidence="2">
    <location>
        <begin position="124"/>
        <end position="145"/>
    </location>
</feature>
<feature type="transmembrane region" description="Helical" evidence="2">
    <location>
        <begin position="82"/>
        <end position="104"/>
    </location>
</feature>
<dbReference type="EMBL" id="JAZGSY010000011">
    <property type="protein sequence ID" value="KAL1843676.1"/>
    <property type="molecule type" value="Genomic_DNA"/>
</dbReference>
<keyword evidence="2" id="KW-0812">Transmembrane</keyword>
<gene>
    <name evidence="3" type="ORF">VTJ49DRAFT_376</name>
</gene>
<feature type="compositionally biased region" description="Pro residues" evidence="1">
    <location>
        <begin position="153"/>
        <end position="162"/>
    </location>
</feature>
<accession>A0ABR3VRG1</accession>
<feature type="compositionally biased region" description="Basic and acidic residues" evidence="1">
    <location>
        <begin position="544"/>
        <end position="556"/>
    </location>
</feature>
<feature type="region of interest" description="Disordered" evidence="1">
    <location>
        <begin position="348"/>
        <end position="369"/>
    </location>
</feature>
<keyword evidence="4" id="KW-1185">Reference proteome</keyword>
<feature type="region of interest" description="Disordered" evidence="1">
    <location>
        <begin position="483"/>
        <end position="507"/>
    </location>
</feature>
<feature type="transmembrane region" description="Helical" evidence="2">
    <location>
        <begin position="48"/>
        <end position="70"/>
    </location>
</feature>
<name>A0ABR3VRG1_HUMIN</name>
<feature type="region of interest" description="Disordered" evidence="1">
    <location>
        <begin position="524"/>
        <end position="556"/>
    </location>
</feature>
<reference evidence="3 4" key="1">
    <citation type="journal article" date="2024" name="Commun. Biol.">
        <title>Comparative genomic analysis of thermophilic fungi reveals convergent evolutionary adaptations and gene losses.</title>
        <authorList>
            <person name="Steindorff A.S."/>
            <person name="Aguilar-Pontes M.V."/>
            <person name="Robinson A.J."/>
            <person name="Andreopoulos B."/>
            <person name="LaButti K."/>
            <person name="Kuo A."/>
            <person name="Mondo S."/>
            <person name="Riley R."/>
            <person name="Otillar R."/>
            <person name="Haridas S."/>
            <person name="Lipzen A."/>
            <person name="Grimwood J."/>
            <person name="Schmutz J."/>
            <person name="Clum A."/>
            <person name="Reid I.D."/>
            <person name="Moisan M.C."/>
            <person name="Butler G."/>
            <person name="Nguyen T.T.M."/>
            <person name="Dewar K."/>
            <person name="Conant G."/>
            <person name="Drula E."/>
            <person name="Henrissat B."/>
            <person name="Hansel C."/>
            <person name="Singer S."/>
            <person name="Hutchinson M.I."/>
            <person name="de Vries R.P."/>
            <person name="Natvig D.O."/>
            <person name="Powell A.J."/>
            <person name="Tsang A."/>
            <person name="Grigoriev I.V."/>
        </authorList>
    </citation>
    <scope>NUCLEOTIDE SEQUENCE [LARGE SCALE GENOMIC DNA]</scope>
    <source>
        <strain evidence="3 4">CBS 620.91</strain>
    </source>
</reference>
<comment type="caution">
    <text evidence="3">The sequence shown here is derived from an EMBL/GenBank/DDBJ whole genome shotgun (WGS) entry which is preliminary data.</text>
</comment>
<feature type="region of interest" description="Disordered" evidence="1">
    <location>
        <begin position="281"/>
        <end position="300"/>
    </location>
</feature>
<sequence length="556" mass="58903">MAISPTLPAVLGAAAFFPTSAALAIQIILARSPVDHAPSVRSAASASAFFEAVIFVTIPLISLSYVARWAPNFDQKMWLRCLWLAGGLVVCIAATTAGIAAVACLGRVDDDPQSTIVDSRAGDFLIGSSIVLALASATQLLFFIIHLMAGRTPPTPPEPPRPSMETKPASRIKTIPYQKTASSTKERGSKSFDSSTPPGSSSGRSASETLVSIRSSLSHAVRPMSSKTRLLSLSRMSSHNASSSVVDLPMPPPEARTPPSRAGDEEQGFDSWDTSGVAPETRQTVMEQCSSPSTSPGQTRVSRFLETIPASRSPSPAEAVAAAAVAAAEAASAAAKAAAAVAAAMAEEKTCPLEPPPRSAARRSRSYSPISTRVIEAQRAAFNPPLASPTGESNIHPLFRSDSPVPPPSATPGTVVVAAPNAGQVIPGQGIRTMHSLRRLRSESLPPTPSPLSRAQSCESFLQHRHQKMMHRRAESLLLSPQIREEDEGGVAGTQGQGPAPTERKMTPPIPEWILAAGQRTSLTAYHRRKSSQSWQSPLQWQQEGKRAEWRPATRA</sequence>
<proteinExistence type="predicted"/>
<feature type="compositionally biased region" description="Low complexity" evidence="1">
    <location>
        <begin position="532"/>
        <end position="543"/>
    </location>
</feature>
<dbReference type="Proteomes" id="UP001583172">
    <property type="component" value="Unassembled WGS sequence"/>
</dbReference>
<feature type="region of interest" description="Disordered" evidence="1">
    <location>
        <begin position="383"/>
        <end position="413"/>
    </location>
</feature>
<evidence type="ECO:0000256" key="1">
    <source>
        <dbReference type="SAM" id="MobiDB-lite"/>
    </source>
</evidence>
<feature type="compositionally biased region" description="Polar residues" evidence="1">
    <location>
        <begin position="208"/>
        <end position="218"/>
    </location>
</feature>
<keyword evidence="2" id="KW-0472">Membrane</keyword>
<evidence type="ECO:0000313" key="4">
    <source>
        <dbReference type="Proteomes" id="UP001583172"/>
    </source>
</evidence>
<evidence type="ECO:0000256" key="2">
    <source>
        <dbReference type="SAM" id="Phobius"/>
    </source>
</evidence>